<dbReference type="Gene3D" id="3.40.50.2300">
    <property type="match status" value="1"/>
</dbReference>
<evidence type="ECO:0000259" key="4">
    <source>
        <dbReference type="PROSITE" id="PS50110"/>
    </source>
</evidence>
<dbReference type="Pfam" id="PF00486">
    <property type="entry name" value="Trans_reg_C"/>
    <property type="match status" value="1"/>
</dbReference>
<dbReference type="SUPFAM" id="SSF52172">
    <property type="entry name" value="CheY-like"/>
    <property type="match status" value="1"/>
</dbReference>
<dbReference type="GO" id="GO:0000976">
    <property type="term" value="F:transcription cis-regulatory region binding"/>
    <property type="evidence" value="ECO:0007669"/>
    <property type="project" value="TreeGrafter"/>
</dbReference>
<evidence type="ECO:0000256" key="1">
    <source>
        <dbReference type="ARBA" id="ARBA00023125"/>
    </source>
</evidence>
<dbReference type="InterPro" id="IPR011006">
    <property type="entry name" value="CheY-like_superfamily"/>
</dbReference>
<reference evidence="7" key="1">
    <citation type="submission" date="2016-11" db="EMBL/GenBank/DDBJ databases">
        <authorList>
            <person name="Varghese N."/>
            <person name="Submissions S."/>
        </authorList>
    </citation>
    <scope>NUCLEOTIDE SEQUENCE [LARGE SCALE GENOMIC DNA]</scope>
    <source>
        <strain evidence="7">GAS401</strain>
    </source>
</reference>
<evidence type="ECO:0000256" key="2">
    <source>
        <dbReference type="PROSITE-ProRule" id="PRU00169"/>
    </source>
</evidence>
<accession>A0A1M7TXQ0</accession>
<dbReference type="CDD" id="cd00383">
    <property type="entry name" value="trans_reg_C"/>
    <property type="match status" value="1"/>
</dbReference>
<dbReference type="PROSITE" id="PS50110">
    <property type="entry name" value="RESPONSE_REGULATORY"/>
    <property type="match status" value="1"/>
</dbReference>
<sequence length="231" mass="26108">MAELPVRGRTILLVEDTSEMAAEIEGELARNGYLVSTVASLPSTEQLRTGTWSLLILDRLLFGSDALPTLESWRRHGIRIPVLVVSALSSVDEIARGLKAGADDYLAKPFELAELGARVEALLRRLADVPVTRLVFEDLEIDLIEQKAFRRGRQLNLFPRELTLLEYFLRRPDQVITRTMLLNDIWRQNSPVENNVVDAHITNLRKKIDDKDRPSRIANIRGVGFMLRKGG</sequence>
<evidence type="ECO:0000313" key="6">
    <source>
        <dbReference type="EMBL" id="SHN75423.1"/>
    </source>
</evidence>
<feature type="domain" description="Response regulatory" evidence="4">
    <location>
        <begin position="10"/>
        <end position="123"/>
    </location>
</feature>
<keyword evidence="1 3" id="KW-0238">DNA-binding</keyword>
<dbReference type="PANTHER" id="PTHR48111">
    <property type="entry name" value="REGULATOR OF RPOS"/>
    <property type="match status" value="1"/>
</dbReference>
<dbReference type="Pfam" id="PF00072">
    <property type="entry name" value="Response_reg"/>
    <property type="match status" value="1"/>
</dbReference>
<keyword evidence="2" id="KW-0597">Phosphoprotein</keyword>
<keyword evidence="7" id="KW-1185">Reference proteome</keyword>
<dbReference type="InterPro" id="IPR001789">
    <property type="entry name" value="Sig_transdc_resp-reg_receiver"/>
</dbReference>
<feature type="domain" description="OmpR/PhoB-type" evidence="5">
    <location>
        <begin position="131"/>
        <end position="229"/>
    </location>
</feature>
<dbReference type="GO" id="GO:0005829">
    <property type="term" value="C:cytosol"/>
    <property type="evidence" value="ECO:0007669"/>
    <property type="project" value="TreeGrafter"/>
</dbReference>
<organism evidence="6 7">
    <name type="scientific">Bradyrhizobium erythrophlei</name>
    <dbReference type="NCBI Taxonomy" id="1437360"/>
    <lineage>
        <taxon>Bacteria</taxon>
        <taxon>Pseudomonadati</taxon>
        <taxon>Pseudomonadota</taxon>
        <taxon>Alphaproteobacteria</taxon>
        <taxon>Hyphomicrobiales</taxon>
        <taxon>Nitrobacteraceae</taxon>
        <taxon>Bradyrhizobium</taxon>
    </lineage>
</organism>
<dbReference type="AlphaFoldDB" id="A0A1M7TXQ0"/>
<dbReference type="SMART" id="SM00862">
    <property type="entry name" value="Trans_reg_C"/>
    <property type="match status" value="1"/>
</dbReference>
<dbReference type="InterPro" id="IPR036388">
    <property type="entry name" value="WH-like_DNA-bd_sf"/>
</dbReference>
<dbReference type="PROSITE" id="PS51755">
    <property type="entry name" value="OMPR_PHOB"/>
    <property type="match status" value="1"/>
</dbReference>
<dbReference type="GO" id="GO:0006355">
    <property type="term" value="P:regulation of DNA-templated transcription"/>
    <property type="evidence" value="ECO:0007669"/>
    <property type="project" value="InterPro"/>
</dbReference>
<proteinExistence type="predicted"/>
<evidence type="ECO:0000313" key="7">
    <source>
        <dbReference type="Proteomes" id="UP000184096"/>
    </source>
</evidence>
<dbReference type="Proteomes" id="UP000184096">
    <property type="component" value="Chromosome I"/>
</dbReference>
<dbReference type="PANTHER" id="PTHR48111:SF76">
    <property type="entry name" value="TWO-COMPONENT RESPONSE REGULATOR"/>
    <property type="match status" value="1"/>
</dbReference>
<dbReference type="GO" id="GO:0032993">
    <property type="term" value="C:protein-DNA complex"/>
    <property type="evidence" value="ECO:0007669"/>
    <property type="project" value="TreeGrafter"/>
</dbReference>
<name>A0A1M7TXQ0_9BRAD</name>
<dbReference type="EMBL" id="LT670849">
    <property type="protein sequence ID" value="SHN75423.1"/>
    <property type="molecule type" value="Genomic_DNA"/>
</dbReference>
<dbReference type="SMART" id="SM00448">
    <property type="entry name" value="REC"/>
    <property type="match status" value="1"/>
</dbReference>
<dbReference type="InterPro" id="IPR039420">
    <property type="entry name" value="WalR-like"/>
</dbReference>
<evidence type="ECO:0000256" key="3">
    <source>
        <dbReference type="PROSITE-ProRule" id="PRU01091"/>
    </source>
</evidence>
<dbReference type="OrthoDB" id="9802426at2"/>
<gene>
    <name evidence="6" type="ORF">SAMN05444170_2955</name>
</gene>
<feature type="DNA-binding region" description="OmpR/PhoB-type" evidence="3">
    <location>
        <begin position="131"/>
        <end position="229"/>
    </location>
</feature>
<dbReference type="GO" id="GO:0000156">
    <property type="term" value="F:phosphorelay response regulator activity"/>
    <property type="evidence" value="ECO:0007669"/>
    <property type="project" value="TreeGrafter"/>
</dbReference>
<dbReference type="InterPro" id="IPR001867">
    <property type="entry name" value="OmpR/PhoB-type_DNA-bd"/>
</dbReference>
<feature type="modified residue" description="4-aspartylphosphate" evidence="2">
    <location>
        <position position="58"/>
    </location>
</feature>
<evidence type="ECO:0000259" key="5">
    <source>
        <dbReference type="PROSITE" id="PS51755"/>
    </source>
</evidence>
<protein>
    <submittedName>
        <fullName evidence="6">Two-component system, OmpR family, response regulator</fullName>
    </submittedName>
</protein>
<dbReference type="Gene3D" id="1.10.10.10">
    <property type="entry name" value="Winged helix-like DNA-binding domain superfamily/Winged helix DNA-binding domain"/>
    <property type="match status" value="1"/>
</dbReference>